<comment type="caution">
    <text evidence="2">The sequence shown here is derived from an EMBL/GenBank/DDBJ whole genome shotgun (WGS) entry which is preliminary data.</text>
</comment>
<feature type="transmembrane region" description="Helical" evidence="1">
    <location>
        <begin position="6"/>
        <end position="27"/>
    </location>
</feature>
<evidence type="ECO:0000256" key="1">
    <source>
        <dbReference type="SAM" id="Phobius"/>
    </source>
</evidence>
<evidence type="ECO:0000313" key="2">
    <source>
        <dbReference type="EMBL" id="POD89051.1"/>
    </source>
</evidence>
<dbReference type="Proteomes" id="UP000236990">
    <property type="component" value="Unassembled WGS sequence"/>
</dbReference>
<organism evidence="2 3">
    <name type="scientific">Lactiplantibacillus plantarum subsp. plantarum</name>
    <dbReference type="NCBI Taxonomy" id="337330"/>
    <lineage>
        <taxon>Bacteria</taxon>
        <taxon>Bacillati</taxon>
        <taxon>Bacillota</taxon>
        <taxon>Bacilli</taxon>
        <taxon>Lactobacillales</taxon>
        <taxon>Lactobacillaceae</taxon>
        <taxon>Lactiplantibacillus</taxon>
    </lineage>
</organism>
<keyword evidence="1" id="KW-0472">Membrane</keyword>
<sequence length="98" mass="11137">MEWTVNSQTYMAIAASVTFGIIGLYLINNKNSHLNDAQLLLEVSNYNELLSHHNRDLHLFKHDYQNVLLSLSSFIKNDDICRGLNSILKRKSCRAASA</sequence>
<gene>
    <name evidence="2" type="ORF">S101258_00223</name>
</gene>
<accession>A0A2S3UAE2</accession>
<dbReference type="AlphaFoldDB" id="A0A2S3UAE2"/>
<proteinExistence type="predicted"/>
<name>A0A2S3UAE2_LACPN</name>
<protein>
    <submittedName>
        <fullName evidence="2">Uncharacterized protein</fullName>
    </submittedName>
</protein>
<reference evidence="2 3" key="1">
    <citation type="submission" date="2017-06" db="EMBL/GenBank/DDBJ databases">
        <title>Genome sequence of Lactobacillus plantarum subsp. plantarum strain SRCM101258.</title>
        <authorList>
            <person name="Cho S.H."/>
        </authorList>
    </citation>
    <scope>NUCLEOTIDE SEQUENCE [LARGE SCALE GENOMIC DNA]</scope>
    <source>
        <strain evidence="2 3">SRCM101258</strain>
    </source>
</reference>
<keyword evidence="1" id="KW-1133">Transmembrane helix</keyword>
<dbReference type="EMBL" id="NKCZ01000047">
    <property type="protein sequence ID" value="POD89051.1"/>
    <property type="molecule type" value="Genomic_DNA"/>
</dbReference>
<keyword evidence="1" id="KW-0812">Transmembrane</keyword>
<evidence type="ECO:0000313" key="3">
    <source>
        <dbReference type="Proteomes" id="UP000236990"/>
    </source>
</evidence>